<keyword evidence="2" id="KW-0969">Cilium</keyword>
<feature type="transmembrane region" description="Helical" evidence="1">
    <location>
        <begin position="64"/>
        <end position="86"/>
    </location>
</feature>
<keyword evidence="2" id="KW-0966">Cell projection</keyword>
<protein>
    <submittedName>
        <fullName evidence="2">Flagellar biosynthetic protein fliZ</fullName>
    </submittedName>
</protein>
<gene>
    <name evidence="2" type="ORF">BPA_0080700</name>
</gene>
<keyword evidence="1" id="KW-1133">Transmembrane helix</keyword>
<sequence length="89" mass="10392">MSRLTLFKFVFLIFFIFFLKNLFAQENGVDLDISSSSLESEVNLPIFEGDKANLNNKDIQNISLFNISDLVIIFLFFLFFLFVSFCSRK</sequence>
<reference evidence="2" key="1">
    <citation type="submission" date="2016-10" db="EMBL/GenBank/DDBJ databases">
        <title>Comparative Genomics of Relapsing Fever Spirochetes.</title>
        <authorList>
            <person name="Schwan T.G."/>
            <person name="Raffel S.J."/>
            <person name="Porcella S.F."/>
            <person name="Martens C.A."/>
            <person name="Bruno D.P."/>
            <person name="Ricklefs S.M."/>
            <person name="Barbian K.B."/>
        </authorList>
    </citation>
    <scope>NUCLEOTIDE SEQUENCE</scope>
    <source>
        <strain evidence="2">SLO</strain>
    </source>
</reference>
<organism evidence="2 3">
    <name type="scientific">Borrelia parkeri SLO</name>
    <dbReference type="NCBI Taxonomy" id="1313294"/>
    <lineage>
        <taxon>Bacteria</taxon>
        <taxon>Pseudomonadati</taxon>
        <taxon>Spirochaetota</taxon>
        <taxon>Spirochaetia</taxon>
        <taxon>Spirochaetales</taxon>
        <taxon>Borreliaceae</taxon>
        <taxon>Borrelia</taxon>
    </lineage>
</organism>
<keyword evidence="1" id="KW-0472">Membrane</keyword>
<keyword evidence="3" id="KW-1185">Reference proteome</keyword>
<dbReference type="EMBL" id="CP005851">
    <property type="protein sequence ID" value="AHH09657.1"/>
    <property type="molecule type" value="Genomic_DNA"/>
</dbReference>
<evidence type="ECO:0000313" key="3">
    <source>
        <dbReference type="Proteomes" id="UP000019331"/>
    </source>
</evidence>
<accession>A0ABN4CBE4</accession>
<evidence type="ECO:0000313" key="2">
    <source>
        <dbReference type="EMBL" id="AHH09657.1"/>
    </source>
</evidence>
<name>A0ABN4CBE4_BORPR</name>
<dbReference type="Proteomes" id="UP000019331">
    <property type="component" value="Chromosome"/>
</dbReference>
<proteinExistence type="predicted"/>
<keyword evidence="1" id="KW-0812">Transmembrane</keyword>
<keyword evidence="2" id="KW-0282">Flagellum</keyword>
<evidence type="ECO:0000256" key="1">
    <source>
        <dbReference type="SAM" id="Phobius"/>
    </source>
</evidence>